<evidence type="ECO:0000313" key="1">
    <source>
        <dbReference type="EMBL" id="AWK14247.1"/>
    </source>
</evidence>
<accession>A0A2U8I519</accession>
<keyword evidence="2" id="KW-1185">Reference proteome</keyword>
<name>A0A2U8I519_9GAMM</name>
<sequence length="87" mass="10409">MLFVMFIVWKQIYRKINNLFGINIMLNNTRGARLPPTEAATQERNIRTDEVWFSVSAIWCWNINSKIYNFLNEYTLQGIRKMTMSWG</sequence>
<evidence type="ECO:0000313" key="2">
    <source>
        <dbReference type="Proteomes" id="UP000261875"/>
    </source>
</evidence>
<dbReference type="KEGG" id="fsm:CCS41_06805"/>
<dbReference type="EMBL" id="CP021659">
    <property type="protein sequence ID" value="AWK14247.1"/>
    <property type="molecule type" value="Genomic_DNA"/>
</dbReference>
<reference evidence="1 2" key="1">
    <citation type="submission" date="2017-05" db="EMBL/GenBank/DDBJ databases">
        <title>Genome sequence of Candidatus Fukatsuia symbiotica and Candidatus Hamiltonella defensa from Acyrthosiphon pisum strain 5D.</title>
        <authorList>
            <person name="Patel V.A."/>
            <person name="Chevignon G."/>
            <person name="Russell J.A."/>
            <person name="Oliver K.M."/>
        </authorList>
    </citation>
    <scope>NUCLEOTIDE SEQUENCE [LARGE SCALE GENOMIC DNA]</scope>
    <source>
        <strain evidence="1 2">5D</strain>
    </source>
</reference>
<protein>
    <submittedName>
        <fullName evidence="1">Uncharacterized protein</fullName>
    </submittedName>
</protein>
<proteinExistence type="predicted"/>
<gene>
    <name evidence="1" type="ORF">CCS41_06805</name>
</gene>
<dbReference type="AlphaFoldDB" id="A0A2U8I519"/>
<dbReference type="Proteomes" id="UP000261875">
    <property type="component" value="Chromosome"/>
</dbReference>
<organism evidence="1 2">
    <name type="scientific">Candidatus Fukatsuia symbiotica</name>
    <dbReference type="NCBI Taxonomy" id="1878942"/>
    <lineage>
        <taxon>Bacteria</taxon>
        <taxon>Pseudomonadati</taxon>
        <taxon>Pseudomonadota</taxon>
        <taxon>Gammaproteobacteria</taxon>
        <taxon>Enterobacterales</taxon>
        <taxon>Yersiniaceae</taxon>
        <taxon>Candidatus Fukatsuia</taxon>
    </lineage>
</organism>